<evidence type="ECO:0000256" key="3">
    <source>
        <dbReference type="ARBA" id="ARBA00022833"/>
    </source>
</evidence>
<evidence type="ECO:0000313" key="10">
    <source>
        <dbReference type="Proteomes" id="UP001164746"/>
    </source>
</evidence>
<feature type="region of interest" description="Disordered" evidence="5">
    <location>
        <begin position="602"/>
        <end position="626"/>
    </location>
</feature>
<dbReference type="CDD" id="cd16494">
    <property type="entry name" value="RING-CH-C4HC3_ZSWM2"/>
    <property type="match status" value="1"/>
</dbReference>
<evidence type="ECO:0000259" key="8">
    <source>
        <dbReference type="PROSITE" id="PS50966"/>
    </source>
</evidence>
<feature type="region of interest" description="Disordered" evidence="5">
    <location>
        <begin position="410"/>
        <end position="431"/>
    </location>
</feature>
<feature type="domain" description="RING-type" evidence="6">
    <location>
        <begin position="148"/>
        <end position="199"/>
    </location>
</feature>
<dbReference type="InterPro" id="IPR007527">
    <property type="entry name" value="Znf_SWIM"/>
</dbReference>
<dbReference type="PANTHER" id="PTHR21540">
    <property type="entry name" value="RING FINGER AND SWIM DOMAIN-CONTAINING PROTEIN 2"/>
    <property type="match status" value="1"/>
</dbReference>
<evidence type="ECO:0000256" key="5">
    <source>
        <dbReference type="SAM" id="MobiDB-lite"/>
    </source>
</evidence>
<keyword evidence="2 4" id="KW-0863">Zinc-finger</keyword>
<dbReference type="PROSITE" id="PS50089">
    <property type="entry name" value="ZF_RING_2"/>
    <property type="match status" value="2"/>
</dbReference>
<feature type="region of interest" description="Disordered" evidence="5">
    <location>
        <begin position="444"/>
        <end position="477"/>
    </location>
</feature>
<evidence type="ECO:0000259" key="6">
    <source>
        <dbReference type="PROSITE" id="PS50089"/>
    </source>
</evidence>
<dbReference type="EMBL" id="CP111014">
    <property type="protein sequence ID" value="WAQ98071.1"/>
    <property type="molecule type" value="Genomic_DNA"/>
</dbReference>
<dbReference type="Gene3D" id="3.30.60.90">
    <property type="match status" value="1"/>
</dbReference>
<dbReference type="InterPro" id="IPR001841">
    <property type="entry name" value="Znf_RING"/>
</dbReference>
<sequence>MARSVPWQRQCSDGVFWRQTQAQNATIYILRETGPTGFLLKEEGETKPCKAFLGDPHSCTCSQFMKDRDLCKHICWLLLKKFRVPQTNPMSWQKGLVEREINELLRGLVQQMRKKVPTAVTRWRRPMSANSDAREVIPQREIAEDDVCPICQDELLAKRLPVTYCKFGCGNSIHIKCMKVWAEHQKSQGETTVKCPFCREDFGPFEMLKYENRNAEGVQHGGRMDRHLGTTCQSCRQSPIEGKCYRCSSCADFHLCQSCFNTPIHTQHAFQYRHKRNQQWRAAGRAYGAVLPQAVVDDLVNREITENDYDLLTQLDGSAAPVGSDIPEEVVQGFPLERVRQTGPQNLLQPGVQCRICLHAYQVGQYVRKLPRCKHRFHKDCIDNWLLHSRPTCPIDGQVVWDRFAAQLDDTNNTNRKPQKRSSQGDVQTTNTLNLEIPGLGISLQNQASGSQPHHRGHVQVPRVKPGDRRGRDRSDREAERVLNSIQNNFSLNGIAVGAESDPDMGPTTSMVHQRGRLLHRPPVNHVEGRNGSQSPVAVISSRIERGRAAQRGWNQGSSVARNRSGSRERRQPISGQIPKEGEHLLERLTIFTDLFLGNNPRNHPPMASSNTVTGLPPRPQRQLANHAAARQRRFENERRRNNFSLEGNACTDVTLRDLLG</sequence>
<evidence type="ECO:0000256" key="1">
    <source>
        <dbReference type="ARBA" id="ARBA00022723"/>
    </source>
</evidence>
<dbReference type="PROSITE" id="PS50135">
    <property type="entry name" value="ZF_ZZ_2"/>
    <property type="match status" value="1"/>
</dbReference>
<name>A0ABY7DK38_MYAAR</name>
<feature type="compositionally biased region" description="Basic and acidic residues" evidence="5">
    <location>
        <begin position="465"/>
        <end position="477"/>
    </location>
</feature>
<evidence type="ECO:0000259" key="7">
    <source>
        <dbReference type="PROSITE" id="PS50135"/>
    </source>
</evidence>
<dbReference type="Proteomes" id="UP001164746">
    <property type="component" value="Chromosome 3"/>
</dbReference>
<gene>
    <name evidence="9" type="ORF">MAR_022444</name>
</gene>
<dbReference type="InterPro" id="IPR043145">
    <property type="entry name" value="Znf_ZZ_sf"/>
</dbReference>
<feature type="region of interest" description="Disordered" evidence="5">
    <location>
        <begin position="548"/>
        <end position="577"/>
    </location>
</feature>
<feature type="domain" description="SWIM-type" evidence="8">
    <location>
        <begin position="38"/>
        <end position="82"/>
    </location>
</feature>
<dbReference type="SUPFAM" id="SSF57850">
    <property type="entry name" value="RING/U-box"/>
    <property type="match status" value="3"/>
</dbReference>
<reference evidence="9" key="1">
    <citation type="submission" date="2022-11" db="EMBL/GenBank/DDBJ databases">
        <title>Centuries of genome instability and evolution in soft-shell clam transmissible cancer (bioRxiv).</title>
        <authorList>
            <person name="Hart S.F.M."/>
            <person name="Yonemitsu M.A."/>
            <person name="Giersch R.M."/>
            <person name="Beal B.F."/>
            <person name="Arriagada G."/>
            <person name="Davis B.W."/>
            <person name="Ostrander E.A."/>
            <person name="Goff S.P."/>
            <person name="Metzger M.J."/>
        </authorList>
    </citation>
    <scope>NUCLEOTIDE SEQUENCE</scope>
    <source>
        <strain evidence="9">MELC-2E11</strain>
        <tissue evidence="9">Siphon/mantle</tissue>
    </source>
</reference>
<accession>A0ABY7DK38</accession>
<dbReference type="Pfam" id="PF13639">
    <property type="entry name" value="zf-RING_2"/>
    <property type="match status" value="1"/>
</dbReference>
<dbReference type="PANTHER" id="PTHR21540:SF3">
    <property type="entry name" value="E3 UBIQUITIN-PROTEIN LIGASE ZSWIM2"/>
    <property type="match status" value="1"/>
</dbReference>
<dbReference type="Pfam" id="PF04434">
    <property type="entry name" value="SWIM"/>
    <property type="match status" value="1"/>
</dbReference>
<feature type="domain" description="ZZ-type" evidence="7">
    <location>
        <begin position="227"/>
        <end position="278"/>
    </location>
</feature>
<dbReference type="InterPro" id="IPR039903">
    <property type="entry name" value="Zswim2"/>
</dbReference>
<keyword evidence="10" id="KW-1185">Reference proteome</keyword>
<organism evidence="9 10">
    <name type="scientific">Mya arenaria</name>
    <name type="common">Soft-shell clam</name>
    <dbReference type="NCBI Taxonomy" id="6604"/>
    <lineage>
        <taxon>Eukaryota</taxon>
        <taxon>Metazoa</taxon>
        <taxon>Spiralia</taxon>
        <taxon>Lophotrochozoa</taxon>
        <taxon>Mollusca</taxon>
        <taxon>Bivalvia</taxon>
        <taxon>Autobranchia</taxon>
        <taxon>Heteroconchia</taxon>
        <taxon>Euheterodonta</taxon>
        <taxon>Imparidentia</taxon>
        <taxon>Neoheterodontei</taxon>
        <taxon>Myida</taxon>
        <taxon>Myoidea</taxon>
        <taxon>Myidae</taxon>
        <taxon>Mya</taxon>
    </lineage>
</organism>
<feature type="domain" description="RING-type" evidence="6">
    <location>
        <begin position="354"/>
        <end position="396"/>
    </location>
</feature>
<dbReference type="InterPro" id="IPR000433">
    <property type="entry name" value="Znf_ZZ"/>
</dbReference>
<dbReference type="Pfam" id="PF00569">
    <property type="entry name" value="ZZ"/>
    <property type="match status" value="1"/>
</dbReference>
<dbReference type="PROSITE" id="PS50966">
    <property type="entry name" value="ZF_SWIM"/>
    <property type="match status" value="1"/>
</dbReference>
<proteinExistence type="predicted"/>
<protein>
    <submittedName>
        <fullName evidence="9">ZSWM2-like protein</fullName>
    </submittedName>
</protein>
<evidence type="ECO:0000313" key="9">
    <source>
        <dbReference type="EMBL" id="WAQ98071.1"/>
    </source>
</evidence>
<keyword evidence="3" id="KW-0862">Zinc</keyword>
<dbReference type="PROSITE" id="PS01357">
    <property type="entry name" value="ZF_ZZ_1"/>
    <property type="match status" value="1"/>
</dbReference>
<feature type="compositionally biased region" description="Polar residues" evidence="5">
    <location>
        <begin position="553"/>
        <end position="564"/>
    </location>
</feature>
<dbReference type="Gene3D" id="3.30.40.10">
    <property type="entry name" value="Zinc/RING finger domain, C3HC4 (zinc finger)"/>
    <property type="match status" value="2"/>
</dbReference>
<keyword evidence="1" id="KW-0479">Metal-binding</keyword>
<dbReference type="CDD" id="cd16486">
    <property type="entry name" value="mRING-H2-C3H2C2D_ZSWM2"/>
    <property type="match status" value="1"/>
</dbReference>
<evidence type="ECO:0000256" key="4">
    <source>
        <dbReference type="PROSITE-ProRule" id="PRU00228"/>
    </source>
</evidence>
<dbReference type="SMART" id="SM00291">
    <property type="entry name" value="ZnF_ZZ"/>
    <property type="match status" value="1"/>
</dbReference>
<dbReference type="SMART" id="SM00184">
    <property type="entry name" value="RING"/>
    <property type="match status" value="2"/>
</dbReference>
<dbReference type="InterPro" id="IPR013083">
    <property type="entry name" value="Znf_RING/FYVE/PHD"/>
</dbReference>
<evidence type="ECO:0000256" key="2">
    <source>
        <dbReference type="ARBA" id="ARBA00022771"/>
    </source>
</evidence>